<dbReference type="InterPro" id="IPR034660">
    <property type="entry name" value="DinB/YfiT-like"/>
</dbReference>
<evidence type="ECO:0000259" key="1">
    <source>
        <dbReference type="Pfam" id="PF12867"/>
    </source>
</evidence>
<gene>
    <name evidence="2" type="ORF">GCM10010468_73880</name>
</gene>
<dbReference type="Pfam" id="PF12867">
    <property type="entry name" value="DinB_2"/>
    <property type="match status" value="1"/>
</dbReference>
<dbReference type="EMBL" id="BAAAUV010000035">
    <property type="protein sequence ID" value="GAA3238392.1"/>
    <property type="molecule type" value="Genomic_DNA"/>
</dbReference>
<organism evidence="2 3">
    <name type="scientific">Actinocorallia longicatena</name>
    <dbReference type="NCBI Taxonomy" id="111803"/>
    <lineage>
        <taxon>Bacteria</taxon>
        <taxon>Bacillati</taxon>
        <taxon>Actinomycetota</taxon>
        <taxon>Actinomycetes</taxon>
        <taxon>Streptosporangiales</taxon>
        <taxon>Thermomonosporaceae</taxon>
        <taxon>Actinocorallia</taxon>
    </lineage>
</organism>
<evidence type="ECO:0000313" key="2">
    <source>
        <dbReference type="EMBL" id="GAA3238392.1"/>
    </source>
</evidence>
<proteinExistence type="predicted"/>
<name>A0ABP6QKR1_9ACTN</name>
<accession>A0ABP6QKR1</accession>
<reference evidence="3" key="1">
    <citation type="journal article" date="2019" name="Int. J. Syst. Evol. Microbiol.">
        <title>The Global Catalogue of Microorganisms (GCM) 10K type strain sequencing project: providing services to taxonomists for standard genome sequencing and annotation.</title>
        <authorList>
            <consortium name="The Broad Institute Genomics Platform"/>
            <consortium name="The Broad Institute Genome Sequencing Center for Infectious Disease"/>
            <person name="Wu L."/>
            <person name="Ma J."/>
        </authorList>
    </citation>
    <scope>NUCLEOTIDE SEQUENCE [LARGE SCALE GENOMIC DNA]</scope>
    <source>
        <strain evidence="3">JCM 9377</strain>
    </source>
</reference>
<sequence length="173" mass="19587">MSITPDDKNWTWVVERACPECGFDASAIDVGDVAGLLAANSAEWHALLRSPGAHDVRPVPSKWSALEYGCHVRDCIRIYDYRLRRMLEEDGPSYPGWDQDATAVEERYGEQDPVTVADELLEASRSLEARFAGVTGEQWRRTGHRSDGASFTVETFARYFIHDPIHHWHDVRG</sequence>
<evidence type="ECO:0000313" key="3">
    <source>
        <dbReference type="Proteomes" id="UP001501237"/>
    </source>
</evidence>
<dbReference type="Gene3D" id="1.20.120.450">
    <property type="entry name" value="dinb family like domain"/>
    <property type="match status" value="1"/>
</dbReference>
<keyword evidence="3" id="KW-1185">Reference proteome</keyword>
<comment type="caution">
    <text evidence="2">The sequence shown here is derived from an EMBL/GenBank/DDBJ whole genome shotgun (WGS) entry which is preliminary data.</text>
</comment>
<dbReference type="SUPFAM" id="SSF109854">
    <property type="entry name" value="DinB/YfiT-like putative metalloenzymes"/>
    <property type="match status" value="1"/>
</dbReference>
<dbReference type="InterPro" id="IPR024775">
    <property type="entry name" value="DinB-like"/>
</dbReference>
<dbReference type="Proteomes" id="UP001501237">
    <property type="component" value="Unassembled WGS sequence"/>
</dbReference>
<protein>
    <submittedName>
        <fullName evidence="2">DinB family protein</fullName>
    </submittedName>
</protein>
<dbReference type="RefSeq" id="WP_344838149.1">
    <property type="nucleotide sequence ID" value="NZ_BAAAUV010000035.1"/>
</dbReference>
<feature type="domain" description="DinB-like" evidence="1">
    <location>
        <begin position="51"/>
        <end position="169"/>
    </location>
</feature>